<gene>
    <name evidence="2" type="ORF">B0T22DRAFT_445483</name>
</gene>
<evidence type="ECO:0000259" key="1">
    <source>
        <dbReference type="Pfam" id="PF06985"/>
    </source>
</evidence>
<proteinExistence type="predicted"/>
<dbReference type="PANTHER" id="PTHR24148">
    <property type="entry name" value="ANKYRIN REPEAT DOMAIN-CONTAINING PROTEIN 39 HOMOLOG-RELATED"/>
    <property type="match status" value="1"/>
</dbReference>
<dbReference type="PANTHER" id="PTHR24148:SF73">
    <property type="entry name" value="HET DOMAIN PROTEIN (AFU_ORTHOLOGUE AFUA_8G01020)"/>
    <property type="match status" value="1"/>
</dbReference>
<name>A0AAE0WYZ5_9PEZI</name>
<dbReference type="EMBL" id="JAULSO010000007">
    <property type="protein sequence ID" value="KAK3681272.1"/>
    <property type="molecule type" value="Genomic_DNA"/>
</dbReference>
<dbReference type="InterPro" id="IPR010730">
    <property type="entry name" value="HET"/>
</dbReference>
<organism evidence="2 3">
    <name type="scientific">Podospora appendiculata</name>
    <dbReference type="NCBI Taxonomy" id="314037"/>
    <lineage>
        <taxon>Eukaryota</taxon>
        <taxon>Fungi</taxon>
        <taxon>Dikarya</taxon>
        <taxon>Ascomycota</taxon>
        <taxon>Pezizomycotina</taxon>
        <taxon>Sordariomycetes</taxon>
        <taxon>Sordariomycetidae</taxon>
        <taxon>Sordariales</taxon>
        <taxon>Podosporaceae</taxon>
        <taxon>Podospora</taxon>
    </lineage>
</organism>
<accession>A0AAE0WYZ5</accession>
<protein>
    <submittedName>
        <fullName evidence="2">Heterokaryon incompatibility protein-domain-containing protein</fullName>
    </submittedName>
</protein>
<dbReference type="InterPro" id="IPR052895">
    <property type="entry name" value="HetReg/Transcr_Mod"/>
</dbReference>
<evidence type="ECO:0000313" key="2">
    <source>
        <dbReference type="EMBL" id="KAK3681272.1"/>
    </source>
</evidence>
<dbReference type="AlphaFoldDB" id="A0AAE0WYZ5"/>
<dbReference type="Proteomes" id="UP001270362">
    <property type="component" value="Unassembled WGS sequence"/>
</dbReference>
<evidence type="ECO:0000313" key="3">
    <source>
        <dbReference type="Proteomes" id="UP001270362"/>
    </source>
</evidence>
<dbReference type="Pfam" id="PF06985">
    <property type="entry name" value="HET"/>
    <property type="match status" value="1"/>
</dbReference>
<reference evidence="2" key="1">
    <citation type="journal article" date="2023" name="Mol. Phylogenet. Evol.">
        <title>Genome-scale phylogeny and comparative genomics of the fungal order Sordariales.</title>
        <authorList>
            <person name="Hensen N."/>
            <person name="Bonometti L."/>
            <person name="Westerberg I."/>
            <person name="Brannstrom I.O."/>
            <person name="Guillou S."/>
            <person name="Cros-Aarteil S."/>
            <person name="Calhoun S."/>
            <person name="Haridas S."/>
            <person name="Kuo A."/>
            <person name="Mondo S."/>
            <person name="Pangilinan J."/>
            <person name="Riley R."/>
            <person name="LaButti K."/>
            <person name="Andreopoulos B."/>
            <person name="Lipzen A."/>
            <person name="Chen C."/>
            <person name="Yan M."/>
            <person name="Daum C."/>
            <person name="Ng V."/>
            <person name="Clum A."/>
            <person name="Steindorff A."/>
            <person name="Ohm R.A."/>
            <person name="Martin F."/>
            <person name="Silar P."/>
            <person name="Natvig D.O."/>
            <person name="Lalanne C."/>
            <person name="Gautier V."/>
            <person name="Ament-Velasquez S.L."/>
            <person name="Kruys A."/>
            <person name="Hutchinson M.I."/>
            <person name="Powell A.J."/>
            <person name="Barry K."/>
            <person name="Miller A.N."/>
            <person name="Grigoriev I.V."/>
            <person name="Debuchy R."/>
            <person name="Gladieux P."/>
            <person name="Hiltunen Thoren M."/>
            <person name="Johannesson H."/>
        </authorList>
    </citation>
    <scope>NUCLEOTIDE SEQUENCE</scope>
    <source>
        <strain evidence="2">CBS 314.62</strain>
    </source>
</reference>
<comment type="caution">
    <text evidence="2">The sequence shown here is derived from an EMBL/GenBank/DDBJ whole genome shotgun (WGS) entry which is preliminary data.</text>
</comment>
<sequence length="489" mass="54780">MSAFTYSPLRFDDEFRVFVLDPAEDRNSQITGSILHGRISILEPLNVPVWTVDYIVAKKSIKTVVHNQAGKPMVINKTLKHWFYNYTRTKYSAAEFDALSYAWGNSAPVGDISIGGQSFPVAANLLHALHRLRLDYSHRVLWIDGLCINQTDLAERNHQVKMMKLIYSHAAAVIVWLGDPVDSASVSDAYRMIHSLNNPEDINASGGILGYSKSALRGAVELFRRPWWKRIWIIQEVVSARQLVIGLGVAEKILPWTMLRKLCSSIRDVEFSQHPKAKLLRGCEFPKFITLDQFRTKYQQLQIPTSPSQQADFNTLPLDTLLQLTQDYQATDPRDTVYAILGVASDIQGDEFFADYTKPLKRVCFDLFKFMVSTKSRLGVISSGSYSISSALGAPSWLPNLGKSQMIIQPLFSPADLNATLYRASGDSLATVDISDFPSLIEARGIFVDKVDTLGGKIQHAHESLPALQRWEYLGRVYGQGQSATPEAF</sequence>
<reference evidence="2" key="2">
    <citation type="submission" date="2023-06" db="EMBL/GenBank/DDBJ databases">
        <authorList>
            <consortium name="Lawrence Berkeley National Laboratory"/>
            <person name="Haridas S."/>
            <person name="Hensen N."/>
            <person name="Bonometti L."/>
            <person name="Westerberg I."/>
            <person name="Brannstrom I.O."/>
            <person name="Guillou S."/>
            <person name="Cros-Aarteil S."/>
            <person name="Calhoun S."/>
            <person name="Kuo A."/>
            <person name="Mondo S."/>
            <person name="Pangilinan J."/>
            <person name="Riley R."/>
            <person name="Labutti K."/>
            <person name="Andreopoulos B."/>
            <person name="Lipzen A."/>
            <person name="Chen C."/>
            <person name="Yanf M."/>
            <person name="Daum C."/>
            <person name="Ng V."/>
            <person name="Clum A."/>
            <person name="Steindorff A."/>
            <person name="Ohm R."/>
            <person name="Martin F."/>
            <person name="Silar P."/>
            <person name="Natvig D."/>
            <person name="Lalanne C."/>
            <person name="Gautier V."/>
            <person name="Ament-Velasquez S.L."/>
            <person name="Kruys A."/>
            <person name="Hutchinson M.I."/>
            <person name="Powell A.J."/>
            <person name="Barry K."/>
            <person name="Miller A.N."/>
            <person name="Grigoriev I.V."/>
            <person name="Debuchy R."/>
            <person name="Gladieux P."/>
            <person name="Thoren M.H."/>
            <person name="Johannesson H."/>
        </authorList>
    </citation>
    <scope>NUCLEOTIDE SEQUENCE</scope>
    <source>
        <strain evidence="2">CBS 314.62</strain>
    </source>
</reference>
<keyword evidence="3" id="KW-1185">Reference proteome</keyword>
<feature type="domain" description="Heterokaryon incompatibility" evidence="1">
    <location>
        <begin position="96"/>
        <end position="236"/>
    </location>
</feature>